<evidence type="ECO:0000313" key="2">
    <source>
        <dbReference type="Proteomes" id="UP000002774"/>
    </source>
</evidence>
<dbReference type="Proteomes" id="UP000002774">
    <property type="component" value="Chromosome"/>
</dbReference>
<sequence>MRAQIFSYEKHIGTTELRLGDESMSCIYGDFIPNENYYKSIQKAVWDFGSKSKPDYQKWTAMRFNAQLDNGYFIYAAGGFAIDDIQELQQEPKRIDIAGVDRHVIEDFFLQTEPRPFTEDPWEDISIEQKIEFENELRKEIGTYIDKSFGDIITSNKNQHILADFEISALCHDSRNDDVLFVTRKQNYNKQFAVVHLTWRGAKEIATYPRVEFYDSFDDFKYNRMYPDKIEWEY</sequence>
<organism evidence="1 2">
    <name type="scientific">Mucilaginibacter paludis DSM 18603</name>
    <dbReference type="NCBI Taxonomy" id="714943"/>
    <lineage>
        <taxon>Bacteria</taxon>
        <taxon>Pseudomonadati</taxon>
        <taxon>Bacteroidota</taxon>
        <taxon>Sphingobacteriia</taxon>
        <taxon>Sphingobacteriales</taxon>
        <taxon>Sphingobacteriaceae</taxon>
        <taxon>Mucilaginibacter</taxon>
    </lineage>
</organism>
<dbReference type="HOGENOM" id="CLU_1183970_0_0_10"/>
<dbReference type="AlphaFoldDB" id="H1YD63"/>
<reference evidence="1" key="1">
    <citation type="submission" date="2011-09" db="EMBL/GenBank/DDBJ databases">
        <title>The permanent draft genome of Mucilaginibacter paludis DSM 18603.</title>
        <authorList>
            <consortium name="US DOE Joint Genome Institute (JGI-PGF)"/>
            <person name="Lucas S."/>
            <person name="Han J."/>
            <person name="Lapidus A."/>
            <person name="Bruce D."/>
            <person name="Goodwin L."/>
            <person name="Pitluck S."/>
            <person name="Peters L."/>
            <person name="Kyrpides N."/>
            <person name="Mavromatis K."/>
            <person name="Ivanova N."/>
            <person name="Mikhailova N."/>
            <person name="Held B."/>
            <person name="Detter J.C."/>
            <person name="Tapia R."/>
            <person name="Han C."/>
            <person name="Land M."/>
            <person name="Hauser L."/>
            <person name="Markowitz V."/>
            <person name="Cheng J.-F."/>
            <person name="Hugenholtz P."/>
            <person name="Woyke T."/>
            <person name="Wu D."/>
            <person name="Tindall B."/>
            <person name="Brambilla E."/>
            <person name="Klenk H.-P."/>
            <person name="Eisen J.A."/>
        </authorList>
    </citation>
    <scope>NUCLEOTIDE SEQUENCE [LARGE SCALE GENOMIC DNA]</scope>
    <source>
        <strain evidence="1">DSM 18603</strain>
    </source>
</reference>
<proteinExistence type="predicted"/>
<dbReference type="eggNOG" id="ENOG5030JIE">
    <property type="taxonomic scope" value="Bacteria"/>
</dbReference>
<dbReference type="EMBL" id="CM001403">
    <property type="protein sequence ID" value="EHQ26120.1"/>
    <property type="molecule type" value="Genomic_DNA"/>
</dbReference>
<protein>
    <submittedName>
        <fullName evidence="1">Uncharacterized protein</fullName>
    </submittedName>
</protein>
<dbReference type="OrthoDB" id="1359551at2"/>
<keyword evidence="2" id="KW-1185">Reference proteome</keyword>
<dbReference type="RefSeq" id="WP_008506094.1">
    <property type="nucleotide sequence ID" value="NZ_CM001403.1"/>
</dbReference>
<gene>
    <name evidence="1" type="ORF">Mucpa_1977</name>
</gene>
<accession>H1YD63</accession>
<name>H1YD63_9SPHI</name>
<evidence type="ECO:0000313" key="1">
    <source>
        <dbReference type="EMBL" id="EHQ26120.1"/>
    </source>
</evidence>